<keyword evidence="3" id="KW-1185">Reference proteome</keyword>
<dbReference type="Proteomes" id="UP000679126">
    <property type="component" value="Unassembled WGS sequence"/>
</dbReference>
<dbReference type="Pfam" id="PF13336">
    <property type="entry name" value="AcetylCoA_hyd_C"/>
    <property type="match status" value="1"/>
</dbReference>
<accession>A0ABS3YIQ6</accession>
<dbReference type="InterPro" id="IPR038460">
    <property type="entry name" value="AcetylCoA_hyd_C_sf"/>
</dbReference>
<proteinExistence type="predicted"/>
<reference evidence="3" key="1">
    <citation type="submission" date="2021-03" db="EMBL/GenBank/DDBJ databases">
        <title>Assistant Professor.</title>
        <authorList>
            <person name="Huq M.A."/>
        </authorList>
    </citation>
    <scope>NUCLEOTIDE SEQUENCE [LARGE SCALE GENOMIC DNA]</scope>
    <source>
        <strain evidence="3">MAH-28</strain>
    </source>
</reference>
<comment type="caution">
    <text evidence="2">The sequence shown here is derived from an EMBL/GenBank/DDBJ whole genome shotgun (WGS) entry which is preliminary data.</text>
</comment>
<gene>
    <name evidence="2" type="ORF">J7I43_18970</name>
</gene>
<feature type="domain" description="Acetyl-CoA hydrolase/transferase C-terminal" evidence="1">
    <location>
        <begin position="6"/>
        <end position="28"/>
    </location>
</feature>
<sequence>MKRCIHQYSGIGGQMDFIRGASLSPGGKFASSGWRGRAGAGNLQA</sequence>
<evidence type="ECO:0000313" key="2">
    <source>
        <dbReference type="EMBL" id="MBO9154315.1"/>
    </source>
</evidence>
<dbReference type="InterPro" id="IPR026888">
    <property type="entry name" value="AcetylCoA_hyd_C"/>
</dbReference>
<dbReference type="Gene3D" id="3.40.1080.20">
    <property type="entry name" value="Acetyl-CoA hydrolase/transferase C-terminal domain"/>
    <property type="match status" value="1"/>
</dbReference>
<evidence type="ECO:0000313" key="3">
    <source>
        <dbReference type="Proteomes" id="UP000679126"/>
    </source>
</evidence>
<evidence type="ECO:0000259" key="1">
    <source>
        <dbReference type="Pfam" id="PF13336"/>
    </source>
</evidence>
<dbReference type="EMBL" id="JAGHKP010000003">
    <property type="protein sequence ID" value="MBO9154315.1"/>
    <property type="molecule type" value="Genomic_DNA"/>
</dbReference>
<organism evidence="2 3">
    <name type="scientific">Chitinophaga chungangae</name>
    <dbReference type="NCBI Taxonomy" id="2821488"/>
    <lineage>
        <taxon>Bacteria</taxon>
        <taxon>Pseudomonadati</taxon>
        <taxon>Bacteroidota</taxon>
        <taxon>Chitinophagia</taxon>
        <taxon>Chitinophagales</taxon>
        <taxon>Chitinophagaceae</taxon>
        <taxon>Chitinophaga</taxon>
    </lineage>
</organism>
<name>A0ABS3YIQ6_9BACT</name>
<protein>
    <recommendedName>
        <fullName evidence="1">Acetyl-CoA hydrolase/transferase C-terminal domain-containing protein</fullName>
    </recommendedName>
</protein>
<dbReference type="RefSeq" id="WP_209147432.1">
    <property type="nucleotide sequence ID" value="NZ_JAGHKP010000003.1"/>
</dbReference>